<evidence type="ECO:0000313" key="3">
    <source>
        <dbReference type="Proteomes" id="UP000193498"/>
    </source>
</evidence>
<evidence type="ECO:0000256" key="1">
    <source>
        <dbReference type="SAM" id="MobiDB-lite"/>
    </source>
</evidence>
<proteinExistence type="predicted"/>
<protein>
    <submittedName>
        <fullName evidence="2">Uncharacterized protein</fullName>
    </submittedName>
</protein>
<dbReference type="Proteomes" id="UP000193498">
    <property type="component" value="Unassembled WGS sequence"/>
</dbReference>
<name>A0A1Y1XRR4_9FUNG</name>
<comment type="caution">
    <text evidence="2">The sequence shown here is derived from an EMBL/GenBank/DDBJ whole genome shotgun (WGS) entry which is preliminary data.</text>
</comment>
<dbReference type="InParanoid" id="A0A1Y1XRR4"/>
<dbReference type="AlphaFoldDB" id="A0A1Y1XRR4"/>
<organism evidence="2 3">
    <name type="scientific">Basidiobolus meristosporus CBS 931.73</name>
    <dbReference type="NCBI Taxonomy" id="1314790"/>
    <lineage>
        <taxon>Eukaryota</taxon>
        <taxon>Fungi</taxon>
        <taxon>Fungi incertae sedis</taxon>
        <taxon>Zoopagomycota</taxon>
        <taxon>Entomophthoromycotina</taxon>
        <taxon>Basidiobolomycetes</taxon>
        <taxon>Basidiobolales</taxon>
        <taxon>Basidiobolaceae</taxon>
        <taxon>Basidiobolus</taxon>
    </lineage>
</organism>
<reference evidence="2 3" key="1">
    <citation type="submission" date="2016-07" db="EMBL/GenBank/DDBJ databases">
        <title>Pervasive Adenine N6-methylation of Active Genes in Fungi.</title>
        <authorList>
            <consortium name="DOE Joint Genome Institute"/>
            <person name="Mondo S.J."/>
            <person name="Dannebaum R.O."/>
            <person name="Kuo R.C."/>
            <person name="Labutti K."/>
            <person name="Haridas S."/>
            <person name="Kuo A."/>
            <person name="Salamov A."/>
            <person name="Ahrendt S.R."/>
            <person name="Lipzen A."/>
            <person name="Sullivan W."/>
            <person name="Andreopoulos W.B."/>
            <person name="Clum A."/>
            <person name="Lindquist E."/>
            <person name="Daum C."/>
            <person name="Ramamoorthy G.K."/>
            <person name="Gryganskyi A."/>
            <person name="Culley D."/>
            <person name="Magnuson J.K."/>
            <person name="James T.Y."/>
            <person name="O'Malley M.A."/>
            <person name="Stajich J.E."/>
            <person name="Spatafora J.W."/>
            <person name="Visel A."/>
            <person name="Grigoriev I.V."/>
        </authorList>
    </citation>
    <scope>NUCLEOTIDE SEQUENCE [LARGE SCALE GENOMIC DNA]</scope>
    <source>
        <strain evidence="2 3">CBS 931.73</strain>
    </source>
</reference>
<feature type="region of interest" description="Disordered" evidence="1">
    <location>
        <begin position="170"/>
        <end position="199"/>
    </location>
</feature>
<accession>A0A1Y1XRR4</accession>
<evidence type="ECO:0000313" key="2">
    <source>
        <dbReference type="EMBL" id="ORX88452.1"/>
    </source>
</evidence>
<feature type="region of interest" description="Disordered" evidence="1">
    <location>
        <begin position="1"/>
        <end position="45"/>
    </location>
</feature>
<gene>
    <name evidence="2" type="ORF">K493DRAFT_319458</name>
</gene>
<dbReference type="EMBL" id="MCFE01000529">
    <property type="protein sequence ID" value="ORX88452.1"/>
    <property type="molecule type" value="Genomic_DNA"/>
</dbReference>
<sequence length="231" mass="25258">MPAENKSNKSSLKRRLSGIFLPENGAKISPPETPREKSPVLAPVPSEVAEKPSRRFFSFPSYLKKSKPTTAPLIEPVKITAAESPVVITVAKNPARRSVSDTTIPKVVNDAPVPQHAYKVSLQKLQQSARRPLVQVLLIHQTITKATIRLKSEGIHPAQLAREQRLAAAKSVNRNGPISRRRSYPMVQRLSTPPPPYSSVEGKVVDKDDNVPLGVLQRGFLKPAPVSVLVA</sequence>
<keyword evidence="3" id="KW-1185">Reference proteome</keyword>